<feature type="region of interest" description="Disordered" evidence="1">
    <location>
        <begin position="1"/>
        <end position="36"/>
    </location>
</feature>
<sequence length="273" mass="29268">MAPNDSPQVRPPDEHQYGGDSRGDTQVEFVDGGNTLSDRLGDLDEAKDLDGIVEPCGKAVYQHSAAAFLEQAPSFDPPGLIKPASTVIKTGLKDGCDPSGGTEDDEESKRDSTTFCVQGRVTDKDCRQESGIGSEEPIDLDKVLPLPTGDLEPLEHVIVVMDSKDLPHPLDSDDRGPGCSDKNTLVNEYAKEEDTPREDLLGCRNAGNMENAKVLESEVMDLQRVSAAGLEKDCEPPSVTPNLPKPPSSPATLNSTGQVAPLSWAAQDAKYRK</sequence>
<accession>A0A067QGS6</accession>
<evidence type="ECO:0000313" key="3">
    <source>
        <dbReference type="Proteomes" id="UP000027265"/>
    </source>
</evidence>
<gene>
    <name evidence="2" type="ORF">JAAARDRAFT_66859</name>
</gene>
<feature type="non-terminal residue" evidence="2">
    <location>
        <position position="273"/>
    </location>
</feature>
<feature type="region of interest" description="Disordered" evidence="1">
    <location>
        <begin position="226"/>
        <end position="260"/>
    </location>
</feature>
<name>A0A067QGS6_9AGAM</name>
<organism evidence="2 3">
    <name type="scientific">Jaapia argillacea MUCL 33604</name>
    <dbReference type="NCBI Taxonomy" id="933084"/>
    <lineage>
        <taxon>Eukaryota</taxon>
        <taxon>Fungi</taxon>
        <taxon>Dikarya</taxon>
        <taxon>Basidiomycota</taxon>
        <taxon>Agaricomycotina</taxon>
        <taxon>Agaricomycetes</taxon>
        <taxon>Agaricomycetidae</taxon>
        <taxon>Jaapiales</taxon>
        <taxon>Jaapiaceae</taxon>
        <taxon>Jaapia</taxon>
    </lineage>
</organism>
<evidence type="ECO:0000313" key="2">
    <source>
        <dbReference type="EMBL" id="KDQ61806.1"/>
    </source>
</evidence>
<feature type="compositionally biased region" description="Basic and acidic residues" evidence="1">
    <location>
        <begin position="11"/>
        <end position="25"/>
    </location>
</feature>
<dbReference type="InParanoid" id="A0A067QGS6"/>
<evidence type="ECO:0000256" key="1">
    <source>
        <dbReference type="SAM" id="MobiDB-lite"/>
    </source>
</evidence>
<reference evidence="3" key="1">
    <citation type="journal article" date="2014" name="Proc. Natl. Acad. Sci. U.S.A.">
        <title>Extensive sampling of basidiomycete genomes demonstrates inadequacy of the white-rot/brown-rot paradigm for wood decay fungi.</title>
        <authorList>
            <person name="Riley R."/>
            <person name="Salamov A.A."/>
            <person name="Brown D.W."/>
            <person name="Nagy L.G."/>
            <person name="Floudas D."/>
            <person name="Held B.W."/>
            <person name="Levasseur A."/>
            <person name="Lombard V."/>
            <person name="Morin E."/>
            <person name="Otillar R."/>
            <person name="Lindquist E.A."/>
            <person name="Sun H."/>
            <person name="LaButti K.M."/>
            <person name="Schmutz J."/>
            <person name="Jabbour D."/>
            <person name="Luo H."/>
            <person name="Baker S.E."/>
            <person name="Pisabarro A.G."/>
            <person name="Walton J.D."/>
            <person name="Blanchette R.A."/>
            <person name="Henrissat B."/>
            <person name="Martin F."/>
            <person name="Cullen D."/>
            <person name="Hibbett D.S."/>
            <person name="Grigoriev I.V."/>
        </authorList>
    </citation>
    <scope>NUCLEOTIDE SEQUENCE [LARGE SCALE GENOMIC DNA]</scope>
    <source>
        <strain evidence="3">MUCL 33604</strain>
    </source>
</reference>
<dbReference type="HOGENOM" id="CLU_1021387_0_0_1"/>
<keyword evidence="3" id="KW-1185">Reference proteome</keyword>
<proteinExistence type="predicted"/>
<dbReference type="Proteomes" id="UP000027265">
    <property type="component" value="Unassembled WGS sequence"/>
</dbReference>
<protein>
    <submittedName>
        <fullName evidence="2">Uncharacterized protein</fullName>
    </submittedName>
</protein>
<dbReference type="EMBL" id="KL197712">
    <property type="protein sequence ID" value="KDQ61806.1"/>
    <property type="molecule type" value="Genomic_DNA"/>
</dbReference>
<feature type="region of interest" description="Disordered" evidence="1">
    <location>
        <begin position="92"/>
        <end position="113"/>
    </location>
</feature>
<dbReference type="AlphaFoldDB" id="A0A067QGS6"/>